<name>A0A5S6QFZ5_TRIMR</name>
<evidence type="ECO:0000313" key="1">
    <source>
        <dbReference type="Proteomes" id="UP000046395"/>
    </source>
</evidence>
<reference evidence="2" key="1">
    <citation type="submission" date="2019-12" db="UniProtKB">
        <authorList>
            <consortium name="WormBaseParasite"/>
        </authorList>
    </citation>
    <scope>IDENTIFICATION</scope>
</reference>
<protein>
    <submittedName>
        <fullName evidence="2">Uncharacterized protein</fullName>
    </submittedName>
</protein>
<dbReference type="Proteomes" id="UP000046395">
    <property type="component" value="Unassembled WGS sequence"/>
</dbReference>
<evidence type="ECO:0000313" key="2">
    <source>
        <dbReference type="WBParaSite" id="TMUE_2000006123.1"/>
    </source>
</evidence>
<dbReference type="WBParaSite" id="TMUE_2000006123.1">
    <property type="protein sequence ID" value="TMUE_2000006123.1"/>
    <property type="gene ID" value="WBGene00290833"/>
</dbReference>
<proteinExistence type="predicted"/>
<accession>A0A5S6QFZ5</accession>
<sequence>MENSCSESSDSSTSESEAAKLKLAVRPSLADSSNSFISSSIKEVLSADGKVRKNAFGLQDTLLKTLDQHVSSSFVFTVKEDMESNRPQQPIHSEFAGVRLFLQSEVFLLCDNSGTSSMSVGRDNSKSRRSVVDRIFKDRCRRGSTGLRFKRKSEMLEAAVDRDWIQKNSKITCFR</sequence>
<dbReference type="AlphaFoldDB" id="A0A5S6QFZ5"/>
<keyword evidence="1" id="KW-1185">Reference proteome</keyword>
<organism evidence="1 2">
    <name type="scientific">Trichuris muris</name>
    <name type="common">Mouse whipworm</name>
    <dbReference type="NCBI Taxonomy" id="70415"/>
    <lineage>
        <taxon>Eukaryota</taxon>
        <taxon>Metazoa</taxon>
        <taxon>Ecdysozoa</taxon>
        <taxon>Nematoda</taxon>
        <taxon>Enoplea</taxon>
        <taxon>Dorylaimia</taxon>
        <taxon>Trichinellida</taxon>
        <taxon>Trichuridae</taxon>
        <taxon>Trichuris</taxon>
    </lineage>
</organism>